<protein>
    <submittedName>
        <fullName evidence="2">Uncharacterized protein</fullName>
    </submittedName>
</protein>
<accession>A0A9K3JII1</accession>
<dbReference type="Gramene" id="mRNA:HanXRQr2_Chr03g0120241">
    <property type="protein sequence ID" value="CDS:HanXRQr2_Chr03g0120241.1"/>
    <property type="gene ID" value="HanXRQr2_Chr03g0120241"/>
</dbReference>
<gene>
    <name evidence="2" type="ORF">HanXRQr2_Chr03g0120241</name>
</gene>
<reference evidence="2" key="1">
    <citation type="journal article" date="2017" name="Nature">
        <title>The sunflower genome provides insights into oil metabolism, flowering and Asterid evolution.</title>
        <authorList>
            <person name="Badouin H."/>
            <person name="Gouzy J."/>
            <person name="Grassa C.J."/>
            <person name="Murat F."/>
            <person name="Staton S.E."/>
            <person name="Cottret L."/>
            <person name="Lelandais-Briere C."/>
            <person name="Owens G.L."/>
            <person name="Carrere S."/>
            <person name="Mayjonade B."/>
            <person name="Legrand L."/>
            <person name="Gill N."/>
            <person name="Kane N.C."/>
            <person name="Bowers J.E."/>
            <person name="Hubner S."/>
            <person name="Bellec A."/>
            <person name="Berard A."/>
            <person name="Berges H."/>
            <person name="Blanchet N."/>
            <person name="Boniface M.C."/>
            <person name="Brunel D."/>
            <person name="Catrice O."/>
            <person name="Chaidir N."/>
            <person name="Claudel C."/>
            <person name="Donnadieu C."/>
            <person name="Faraut T."/>
            <person name="Fievet G."/>
            <person name="Helmstetter N."/>
            <person name="King M."/>
            <person name="Knapp S.J."/>
            <person name="Lai Z."/>
            <person name="Le Paslier M.C."/>
            <person name="Lippi Y."/>
            <person name="Lorenzon L."/>
            <person name="Mandel J.R."/>
            <person name="Marage G."/>
            <person name="Marchand G."/>
            <person name="Marquand E."/>
            <person name="Bret-Mestries E."/>
            <person name="Morien E."/>
            <person name="Nambeesan S."/>
            <person name="Nguyen T."/>
            <person name="Pegot-Espagnet P."/>
            <person name="Pouilly N."/>
            <person name="Raftis F."/>
            <person name="Sallet E."/>
            <person name="Schiex T."/>
            <person name="Thomas J."/>
            <person name="Vandecasteele C."/>
            <person name="Vares D."/>
            <person name="Vear F."/>
            <person name="Vautrin S."/>
            <person name="Crespi M."/>
            <person name="Mangin B."/>
            <person name="Burke J.M."/>
            <person name="Salse J."/>
            <person name="Munos S."/>
            <person name="Vincourt P."/>
            <person name="Rieseberg L.H."/>
            <person name="Langlade N.B."/>
        </authorList>
    </citation>
    <scope>NUCLEOTIDE SEQUENCE</scope>
    <source>
        <tissue evidence="2">Leaves</tissue>
    </source>
</reference>
<dbReference type="Proteomes" id="UP000215914">
    <property type="component" value="Unassembled WGS sequence"/>
</dbReference>
<reference evidence="2" key="2">
    <citation type="submission" date="2020-06" db="EMBL/GenBank/DDBJ databases">
        <title>Helianthus annuus Genome sequencing and assembly Release 2.</title>
        <authorList>
            <person name="Gouzy J."/>
            <person name="Langlade N."/>
            <person name="Munos S."/>
        </authorList>
    </citation>
    <scope>NUCLEOTIDE SEQUENCE</scope>
    <source>
        <tissue evidence="2">Leaves</tissue>
    </source>
</reference>
<comment type="caution">
    <text evidence="2">The sequence shown here is derived from an EMBL/GenBank/DDBJ whole genome shotgun (WGS) entry which is preliminary data.</text>
</comment>
<keyword evidence="1" id="KW-0472">Membrane</keyword>
<keyword evidence="1" id="KW-0812">Transmembrane</keyword>
<dbReference type="EMBL" id="MNCJ02000318">
    <property type="protein sequence ID" value="KAF5815185.1"/>
    <property type="molecule type" value="Genomic_DNA"/>
</dbReference>
<keyword evidence="3" id="KW-1185">Reference proteome</keyword>
<name>A0A9K3JII1_HELAN</name>
<evidence type="ECO:0000256" key="1">
    <source>
        <dbReference type="SAM" id="Phobius"/>
    </source>
</evidence>
<organism evidence="2 3">
    <name type="scientific">Helianthus annuus</name>
    <name type="common">Common sunflower</name>
    <dbReference type="NCBI Taxonomy" id="4232"/>
    <lineage>
        <taxon>Eukaryota</taxon>
        <taxon>Viridiplantae</taxon>
        <taxon>Streptophyta</taxon>
        <taxon>Embryophyta</taxon>
        <taxon>Tracheophyta</taxon>
        <taxon>Spermatophyta</taxon>
        <taxon>Magnoliopsida</taxon>
        <taxon>eudicotyledons</taxon>
        <taxon>Gunneridae</taxon>
        <taxon>Pentapetalae</taxon>
        <taxon>asterids</taxon>
        <taxon>campanulids</taxon>
        <taxon>Asterales</taxon>
        <taxon>Asteraceae</taxon>
        <taxon>Asteroideae</taxon>
        <taxon>Heliantheae alliance</taxon>
        <taxon>Heliantheae</taxon>
        <taxon>Helianthus</taxon>
    </lineage>
</organism>
<keyword evidence="1" id="KW-1133">Transmembrane helix</keyword>
<dbReference type="AlphaFoldDB" id="A0A9K3JII1"/>
<sequence length="114" mass="13199">MCSMQPESIIQSSPWFALSVMLGCDLFLYVFHFPARWYKRAWYCSMFKPRMGLSLGKIQHRLLRACCFEDRSLTETTISFWNTSLKSNSFDFLPPGMVCVACILPFFRAANCLS</sequence>
<feature type="transmembrane region" description="Helical" evidence="1">
    <location>
        <begin position="12"/>
        <end position="31"/>
    </location>
</feature>
<proteinExistence type="predicted"/>
<evidence type="ECO:0000313" key="2">
    <source>
        <dbReference type="EMBL" id="KAF5815185.1"/>
    </source>
</evidence>
<evidence type="ECO:0000313" key="3">
    <source>
        <dbReference type="Proteomes" id="UP000215914"/>
    </source>
</evidence>